<keyword evidence="1" id="KW-0732">Signal</keyword>
<dbReference type="Pfam" id="PF14059">
    <property type="entry name" value="DUF4251"/>
    <property type="match status" value="1"/>
</dbReference>
<dbReference type="GeneID" id="92815152"/>
<accession>G5HB06</accession>
<dbReference type="STRING" id="742725.HMPREF9450_01821"/>
<dbReference type="HOGENOM" id="CLU_1575200_0_0_10"/>
<comment type="caution">
    <text evidence="2">The sequence shown here is derived from an EMBL/GenBank/DDBJ whole genome shotgun (WGS) entry which is preliminary data.</text>
</comment>
<sequence>MKSKLILAAICLLLGGNVHAFAAKPPALSQVKAAVAMKALAESQNYTVNVSQAYPMAGSGVAVPSMVKIEGNQIYSTLPYIGGGYNTFGNNDGMRFTGTISDYKVEAGKKNKVYVSFTATATTGRVYRFKITIFYNGVSYISTSCNNLQAMRYDGTIGFNEAVDTEGAR</sequence>
<gene>
    <name evidence="2" type="ORF">HMPREF9450_01821</name>
</gene>
<dbReference type="Proteomes" id="UP000006008">
    <property type="component" value="Unassembled WGS sequence"/>
</dbReference>
<feature type="chain" id="PRO_5003477901" description="DUF4251 domain-containing protein" evidence="1">
    <location>
        <begin position="23"/>
        <end position="169"/>
    </location>
</feature>
<reference evidence="2 3" key="1">
    <citation type="submission" date="2011-08" db="EMBL/GenBank/DDBJ databases">
        <title>The Genome Sequence of Alistipes indistinctus YIT 12060.</title>
        <authorList>
            <consortium name="The Broad Institute Genome Sequencing Platform"/>
            <person name="Earl A."/>
            <person name="Ward D."/>
            <person name="Feldgarden M."/>
            <person name="Gevers D."/>
            <person name="Morotomi M."/>
            <person name="Young S.K."/>
            <person name="Zeng Q."/>
            <person name="Gargeya S."/>
            <person name="Fitzgerald M."/>
            <person name="Haas B."/>
            <person name="Abouelleil A."/>
            <person name="Alvarado L."/>
            <person name="Arachchi H.M."/>
            <person name="Berlin A."/>
            <person name="Brown A."/>
            <person name="Chapman S.B."/>
            <person name="Chen Z."/>
            <person name="Dunbar C."/>
            <person name="Freedman E."/>
            <person name="Gearin G."/>
            <person name="Gellesch M."/>
            <person name="Goldberg J."/>
            <person name="Griggs A."/>
            <person name="Gujja S."/>
            <person name="Heiman D."/>
            <person name="Howarth C."/>
            <person name="Larson L."/>
            <person name="Lui A."/>
            <person name="MacDonald P.J.P."/>
            <person name="Montmayeur A."/>
            <person name="Murphy C."/>
            <person name="Neiman D."/>
            <person name="Pearson M."/>
            <person name="Priest M."/>
            <person name="Roberts A."/>
            <person name="Saif S."/>
            <person name="Shea T."/>
            <person name="Shenoy N."/>
            <person name="Sisk P."/>
            <person name="Stolte C."/>
            <person name="Sykes S."/>
            <person name="Wortman J."/>
            <person name="Nusbaum C."/>
            <person name="Birren B."/>
        </authorList>
    </citation>
    <scope>NUCLEOTIDE SEQUENCE [LARGE SCALE GENOMIC DNA]</scope>
    <source>
        <strain evidence="2 3">YIT 12060</strain>
    </source>
</reference>
<organism evidence="2 3">
    <name type="scientific">Alistipes indistinctus YIT 12060</name>
    <dbReference type="NCBI Taxonomy" id="742725"/>
    <lineage>
        <taxon>Bacteria</taxon>
        <taxon>Pseudomonadati</taxon>
        <taxon>Bacteroidota</taxon>
        <taxon>Bacteroidia</taxon>
        <taxon>Bacteroidales</taxon>
        <taxon>Rikenellaceae</taxon>
        <taxon>Alistipes</taxon>
    </lineage>
</organism>
<dbReference type="RefSeq" id="WP_009134627.1">
    <property type="nucleotide sequence ID" value="NZ_CP102250.1"/>
</dbReference>
<name>G5HB06_9BACT</name>
<evidence type="ECO:0000256" key="1">
    <source>
        <dbReference type="SAM" id="SignalP"/>
    </source>
</evidence>
<dbReference type="InterPro" id="IPR025347">
    <property type="entry name" value="DUF4251"/>
</dbReference>
<keyword evidence="3" id="KW-1185">Reference proteome</keyword>
<proteinExistence type="predicted"/>
<evidence type="ECO:0008006" key="4">
    <source>
        <dbReference type="Google" id="ProtNLM"/>
    </source>
</evidence>
<evidence type="ECO:0000313" key="2">
    <source>
        <dbReference type="EMBL" id="EHB91772.1"/>
    </source>
</evidence>
<dbReference type="eggNOG" id="ENOG50330M9">
    <property type="taxonomic scope" value="Bacteria"/>
</dbReference>
<dbReference type="EMBL" id="ADLD01000013">
    <property type="protein sequence ID" value="EHB91772.1"/>
    <property type="molecule type" value="Genomic_DNA"/>
</dbReference>
<protein>
    <recommendedName>
        <fullName evidence="4">DUF4251 domain-containing protein</fullName>
    </recommendedName>
</protein>
<dbReference type="Gene3D" id="2.40.128.410">
    <property type="match status" value="1"/>
</dbReference>
<dbReference type="AlphaFoldDB" id="G5HB06"/>
<evidence type="ECO:0000313" key="3">
    <source>
        <dbReference type="Proteomes" id="UP000006008"/>
    </source>
</evidence>
<dbReference type="PATRIC" id="fig|742725.3.peg.1916"/>
<feature type="signal peptide" evidence="1">
    <location>
        <begin position="1"/>
        <end position="22"/>
    </location>
</feature>